<dbReference type="InterPro" id="IPR052173">
    <property type="entry name" value="Beta-lactam_resp_regulator"/>
</dbReference>
<dbReference type="CDD" id="cd07341">
    <property type="entry name" value="M56_BlaR1_MecR1_like"/>
    <property type="match status" value="1"/>
</dbReference>
<feature type="transmembrane region" description="Helical" evidence="1">
    <location>
        <begin position="38"/>
        <end position="58"/>
    </location>
</feature>
<organism evidence="3 4">
    <name type="scientific">Duganella aquatilis</name>
    <dbReference type="NCBI Taxonomy" id="2666082"/>
    <lineage>
        <taxon>Bacteria</taxon>
        <taxon>Pseudomonadati</taxon>
        <taxon>Pseudomonadota</taxon>
        <taxon>Betaproteobacteria</taxon>
        <taxon>Burkholderiales</taxon>
        <taxon>Oxalobacteraceae</taxon>
        <taxon>Telluria group</taxon>
        <taxon>Duganella</taxon>
    </lineage>
</organism>
<keyword evidence="1" id="KW-0812">Transmembrane</keyword>
<dbReference type="Proteomes" id="UP000439986">
    <property type="component" value="Unassembled WGS sequence"/>
</dbReference>
<evidence type="ECO:0000256" key="1">
    <source>
        <dbReference type="SAM" id="Phobius"/>
    </source>
</evidence>
<dbReference type="PANTHER" id="PTHR34978:SF3">
    <property type="entry name" value="SLR0241 PROTEIN"/>
    <property type="match status" value="1"/>
</dbReference>
<feature type="transmembrane region" description="Helical" evidence="1">
    <location>
        <begin position="89"/>
        <end position="109"/>
    </location>
</feature>
<protein>
    <recommendedName>
        <fullName evidence="2">Peptidase M56 domain-containing protein</fullName>
    </recommendedName>
</protein>
<dbReference type="Pfam" id="PF05569">
    <property type="entry name" value="Peptidase_M56"/>
    <property type="match status" value="1"/>
</dbReference>
<dbReference type="AlphaFoldDB" id="A0A844CWA0"/>
<feature type="domain" description="Peptidase M56" evidence="2">
    <location>
        <begin position="9"/>
        <end position="259"/>
    </location>
</feature>
<gene>
    <name evidence="3" type="ORF">GJ698_11250</name>
</gene>
<sequence length="394" mass="42939">MANDILRGLLAVSLTAGVVMLLLCAARVHLRRAFGAKVAYAAWAAVPAAVIMALLPAARMPAPVQQAVSPLRHIAGISAPAVLPAAAPWQPWLVTLWLITAAAMLAWLWRAHVRYRSSLGTLRLQDGVFYSASEGPAVVGLWRPIIIVPDDFVVRYTAQEQQLILAHEAVHVRRRDPLMNALCALLQCVLWFHPLVHLAAHRFRRDQELACDAAVMHAHPGLKRSYGEAMLKTQMSDQTVLIHCHWQSVHPLKERIMQLQQTAPTPFRRLLGRATITALVAACGYGAMAANARVESTDRYMVKMKLNAGGDASAPALLVQEGVPATVESKGSDGVWRTELVLKKAGDNSVFVKTVIKHDDRVVGNPGLLVPIGETAAVAVDDFKLQLAVSRQRD</sequence>
<accession>A0A844CWA0</accession>
<reference evidence="3 4" key="1">
    <citation type="submission" date="2019-11" db="EMBL/GenBank/DDBJ databases">
        <title>Novel species isolated from a subtropical stream in China.</title>
        <authorList>
            <person name="Lu H."/>
        </authorList>
    </citation>
    <scope>NUCLEOTIDE SEQUENCE [LARGE SCALE GENOMIC DNA]</scope>
    <source>
        <strain evidence="3 4">FT26W</strain>
    </source>
</reference>
<comment type="caution">
    <text evidence="3">The sequence shown here is derived from an EMBL/GenBank/DDBJ whole genome shotgun (WGS) entry which is preliminary data.</text>
</comment>
<keyword evidence="1" id="KW-1133">Transmembrane helix</keyword>
<dbReference type="RefSeq" id="WP_154357710.1">
    <property type="nucleotide sequence ID" value="NZ_WKJL01000006.1"/>
</dbReference>
<evidence type="ECO:0000259" key="2">
    <source>
        <dbReference type="Pfam" id="PF05569"/>
    </source>
</evidence>
<evidence type="ECO:0000313" key="3">
    <source>
        <dbReference type="EMBL" id="MRW84663.1"/>
    </source>
</evidence>
<proteinExistence type="predicted"/>
<dbReference type="PANTHER" id="PTHR34978">
    <property type="entry name" value="POSSIBLE SENSOR-TRANSDUCER PROTEIN BLAR"/>
    <property type="match status" value="1"/>
</dbReference>
<evidence type="ECO:0000313" key="4">
    <source>
        <dbReference type="Proteomes" id="UP000439986"/>
    </source>
</evidence>
<dbReference type="InterPro" id="IPR008756">
    <property type="entry name" value="Peptidase_M56"/>
</dbReference>
<feature type="transmembrane region" description="Helical" evidence="1">
    <location>
        <begin position="6"/>
        <end position="26"/>
    </location>
</feature>
<keyword evidence="4" id="KW-1185">Reference proteome</keyword>
<dbReference type="EMBL" id="WKJL01000006">
    <property type="protein sequence ID" value="MRW84663.1"/>
    <property type="molecule type" value="Genomic_DNA"/>
</dbReference>
<keyword evidence="1" id="KW-0472">Membrane</keyword>
<name>A0A844CWA0_9BURK</name>